<comment type="caution">
    <text evidence="2">The sequence shown here is derived from an EMBL/GenBank/DDBJ whole genome shotgun (WGS) entry which is preliminary data.</text>
</comment>
<feature type="compositionally biased region" description="Polar residues" evidence="1">
    <location>
        <begin position="1220"/>
        <end position="1241"/>
    </location>
</feature>
<dbReference type="RefSeq" id="WP_159061823.1">
    <property type="nucleotide sequence ID" value="NZ_JBIRUT010000047.1"/>
</dbReference>
<feature type="region of interest" description="Disordered" evidence="1">
    <location>
        <begin position="631"/>
        <end position="695"/>
    </location>
</feature>
<feature type="compositionally biased region" description="Basic and acidic residues" evidence="1">
    <location>
        <begin position="1512"/>
        <end position="1522"/>
    </location>
</feature>
<sequence>MHWELRRNVGPTMTVLAGEAAHQWVSAGPTPPLPDDSVTRTPLTVWFPSYLTTPPPRAVPDAQEPGAKPAPLGRLLDELPLFGADALPDHDTLFGDVVSAFAEHLGALSDASLDELYQFFGEGNQRGLLSQAWTGTVASPVLYSRSGDVLGYLRLAVRLSGGDTPSGPATSNSVVDTYVMRSLRMQGSSQVAHALGLTLPLRFSMWPSGSDVPSDGEQRGGSVSLQGGVQHHFAHTLVSGGSARIAQSLRTAEPQLHVTAEMTVTVTLMRPSSRPVHPSAGSPLAAGKRYRVGLLVPSLATLGQEPAEPRYVPAEVLHLKQLGVSTTPLQVSGTTTLFDRAERWLRDHGFLPSDRPRPGVWDAVNEQGADAQRLANQRKLDQMRSRHGLRAALNEMVDGGAATAFELPAHLGTRRATVRLTAERRYTGPEDNVGIDHEKALPGVQTLNYVGSTTAGDEQFQTTPLAWNVGFGASVVNPFDLVDDAWFQEFGFRYTYSSQPSRTTGSSAGTGHEYYILSPTSAGSHVFSVPVTYRLEISFSHGGGLPAHTADGSVRLALPAHRTLTTPHTGPRPMPATIRDVLASDAQALGQPSDRHHAQMLRPPDTAIFDRVPGSAELRELIPRMLDEMDQDTVRQEEQASPGRPPMPGSFPEDGDLEMGTVRTVPSHEPAVRPDDSHSRLFSTPTGTSEQPSADAIGGLFDTARWAGRQMSGLGRWLARTAVGEPATNPESAAREVIDTAFSPHHLVGNASRIFGDSYVVESAGTPGLAAGTDIMVEVRGYLTEVKALPAGPPMDLERWLQSVDASASTTTRSSSHQGTFSLNGRYGRSGPVTSPNGDFIMRRSTTDSTTVNDNTGAFRVTTEDTTPVYRFTAKPHLVVRVVRARRNVVSGTVAPHAVVSSSTKVVEPGPLEFLLVDNDLQNHPELARLVRDTGRQPAVENHLDQRLPPWFVETGGTLGFGAVSEVELFRGRDAFTESIRTLVEREAPGATRPGNAAYVPGVLSRINEHATSVGLRALVNAGPRGHTAFHFVHRSWLGPRLVEVALTAHPAGNVALRDLRGKRVTATSGLDNVFGHSNGDGATLGRPGATKVSRSTTDSRELTFSPAVVHHGHGALPVLSTAERTTWTDTQLSSRERRTWQRTFSGTNEFRIPYEYRVTVRSRSLDDALTGRLARAISDTAHALAPIAVSRIRGLLGYQPHASTGIQATEQAEVTLRFNASETTGNSRTLTSGPGLFTSNPAAQPAPPPSPGDAVIDFTIPDDVRTAVTQSGWVPERPFHVYDFAAAEQLGRALRAVDPTLTQDLSPRTTRSAEGIFLRLTTLAATGRLTLLEPAATAPVLGHPGNNGTSVRLTLHAPQVEASSKDTAIDRIELAADGFQTQGDQVTATGVTFAYMSAGPHPVGTSVPIAGERAALGQTALSSSQRRELLRFGTPMVNARGEGMDGYRIRAVALLEVRGPKGTCWVTGDILLRTTEAPPFTATENFDSLPAAEGVTPPTQHGSPSDLADQGVDRASPRPEPDTQPSGGPVENVDPCARQPEATSQTATLTAPSTERDKWQAALASSGAGRSPAPEAVSGTPQHAGDAEAAVLPSSAVDSADDGREDRQQHFSGSY</sequence>
<feature type="region of interest" description="Disordered" evidence="1">
    <location>
        <begin position="1220"/>
        <end position="1251"/>
    </location>
</feature>
<feature type="region of interest" description="Disordered" evidence="1">
    <location>
        <begin position="808"/>
        <end position="839"/>
    </location>
</feature>
<reference evidence="2 3" key="1">
    <citation type="submission" date="2024-10" db="EMBL/GenBank/DDBJ databases">
        <title>The Natural Products Discovery Center: Release of the First 8490 Sequenced Strains for Exploring Actinobacteria Biosynthetic Diversity.</title>
        <authorList>
            <person name="Kalkreuter E."/>
            <person name="Kautsar S.A."/>
            <person name="Yang D."/>
            <person name="Bader C.D."/>
            <person name="Teijaro C.N."/>
            <person name="Fluegel L."/>
            <person name="Davis C.M."/>
            <person name="Simpson J.R."/>
            <person name="Lauterbach L."/>
            <person name="Steele A.D."/>
            <person name="Gui C."/>
            <person name="Meng S."/>
            <person name="Li G."/>
            <person name="Viehrig K."/>
            <person name="Ye F."/>
            <person name="Su P."/>
            <person name="Kiefer A.F."/>
            <person name="Nichols A."/>
            <person name="Cepeda A.J."/>
            <person name="Yan W."/>
            <person name="Fan B."/>
            <person name="Jiang Y."/>
            <person name="Adhikari A."/>
            <person name="Zheng C.-J."/>
            <person name="Schuster L."/>
            <person name="Cowan T.M."/>
            <person name="Smanski M.J."/>
            <person name="Chevrette M.G."/>
            <person name="De Carvalho L.P.S."/>
            <person name="Shen B."/>
        </authorList>
    </citation>
    <scope>NUCLEOTIDE SEQUENCE [LARGE SCALE GENOMIC DNA]</scope>
    <source>
        <strain evidence="2 3">NPDC020295</strain>
    </source>
</reference>
<evidence type="ECO:0000313" key="3">
    <source>
        <dbReference type="Proteomes" id="UP001611397"/>
    </source>
</evidence>
<dbReference type="EMBL" id="JBIRWM010000058">
    <property type="protein sequence ID" value="MFI2162945.1"/>
    <property type="molecule type" value="Genomic_DNA"/>
</dbReference>
<organism evidence="2 3">
    <name type="scientific">Streptomyces olivaceoviridis</name>
    <name type="common">Streptomyces corchorusii</name>
    <dbReference type="NCBI Taxonomy" id="1921"/>
    <lineage>
        <taxon>Bacteria</taxon>
        <taxon>Bacillati</taxon>
        <taxon>Actinomycetota</taxon>
        <taxon>Actinomycetes</taxon>
        <taxon>Kitasatosporales</taxon>
        <taxon>Streptomycetaceae</taxon>
        <taxon>Streptomyces</taxon>
    </lineage>
</organism>
<keyword evidence="3" id="KW-1185">Reference proteome</keyword>
<name>A0ABW7VNN6_STROI</name>
<feature type="region of interest" description="Disordered" evidence="1">
    <location>
        <begin position="1483"/>
        <end position="1616"/>
    </location>
</feature>
<accession>A0ABW7VNN6</accession>
<evidence type="ECO:0000313" key="2">
    <source>
        <dbReference type="EMBL" id="MFI2162945.1"/>
    </source>
</evidence>
<feature type="compositionally biased region" description="Basic and acidic residues" evidence="1">
    <location>
        <begin position="670"/>
        <end position="679"/>
    </location>
</feature>
<gene>
    <name evidence="2" type="ORF">ACH49L_46455</name>
</gene>
<evidence type="ECO:0000256" key="1">
    <source>
        <dbReference type="SAM" id="MobiDB-lite"/>
    </source>
</evidence>
<protein>
    <submittedName>
        <fullName evidence="2">Uncharacterized protein</fullName>
    </submittedName>
</protein>
<feature type="compositionally biased region" description="Polar residues" evidence="1">
    <location>
        <begin position="1542"/>
        <end position="1554"/>
    </location>
</feature>
<proteinExistence type="predicted"/>
<feature type="compositionally biased region" description="Polar residues" evidence="1">
    <location>
        <begin position="680"/>
        <end position="692"/>
    </location>
</feature>
<dbReference type="Proteomes" id="UP001611397">
    <property type="component" value="Unassembled WGS sequence"/>
</dbReference>